<proteinExistence type="predicted"/>
<dbReference type="EMBL" id="UINC01138060">
    <property type="protein sequence ID" value="SVD23778.1"/>
    <property type="molecule type" value="Genomic_DNA"/>
</dbReference>
<dbReference type="PANTHER" id="PTHR30244:SF34">
    <property type="entry name" value="DTDP-4-AMINO-4,6-DIDEOXYGALACTOSE TRANSAMINASE"/>
    <property type="match status" value="1"/>
</dbReference>
<protein>
    <recommendedName>
        <fullName evidence="2">DegT/DnrJ/EryC1/StrS aminotransferase family protein</fullName>
    </recommendedName>
</protein>
<dbReference type="InterPro" id="IPR015424">
    <property type="entry name" value="PyrdxlP-dep_Trfase"/>
</dbReference>
<accession>A0A382TQN3</accession>
<organism evidence="1">
    <name type="scientific">marine metagenome</name>
    <dbReference type="NCBI Taxonomy" id="408172"/>
    <lineage>
        <taxon>unclassified sequences</taxon>
        <taxon>metagenomes</taxon>
        <taxon>ecological metagenomes</taxon>
    </lineage>
</organism>
<feature type="non-terminal residue" evidence="1">
    <location>
        <position position="142"/>
    </location>
</feature>
<dbReference type="InterPro" id="IPR015421">
    <property type="entry name" value="PyrdxlP-dep_Trfase_major"/>
</dbReference>
<evidence type="ECO:0008006" key="2">
    <source>
        <dbReference type="Google" id="ProtNLM"/>
    </source>
</evidence>
<dbReference type="PANTHER" id="PTHR30244">
    <property type="entry name" value="TRANSAMINASE"/>
    <property type="match status" value="1"/>
</dbReference>
<dbReference type="GO" id="GO:0000271">
    <property type="term" value="P:polysaccharide biosynthetic process"/>
    <property type="evidence" value="ECO:0007669"/>
    <property type="project" value="TreeGrafter"/>
</dbReference>
<name>A0A382TQN3_9ZZZZ</name>
<dbReference type="GO" id="GO:0008483">
    <property type="term" value="F:transaminase activity"/>
    <property type="evidence" value="ECO:0007669"/>
    <property type="project" value="TreeGrafter"/>
</dbReference>
<dbReference type="SUPFAM" id="SSF53383">
    <property type="entry name" value="PLP-dependent transferases"/>
    <property type="match status" value="1"/>
</dbReference>
<evidence type="ECO:0000313" key="1">
    <source>
        <dbReference type="EMBL" id="SVD23778.1"/>
    </source>
</evidence>
<dbReference type="Gene3D" id="3.40.640.10">
    <property type="entry name" value="Type I PLP-dependent aspartate aminotransferase-like (Major domain)"/>
    <property type="match status" value="1"/>
</dbReference>
<reference evidence="1" key="1">
    <citation type="submission" date="2018-05" db="EMBL/GenBank/DDBJ databases">
        <authorList>
            <person name="Lanie J.A."/>
            <person name="Ng W.-L."/>
            <person name="Kazmierczak K.M."/>
            <person name="Andrzejewski T.M."/>
            <person name="Davidsen T.M."/>
            <person name="Wayne K.J."/>
            <person name="Tettelin H."/>
            <person name="Glass J.I."/>
            <person name="Rusch D."/>
            <person name="Podicherti R."/>
            <person name="Tsui H.-C.T."/>
            <person name="Winkler M.E."/>
        </authorList>
    </citation>
    <scope>NUCLEOTIDE SEQUENCE</scope>
</reference>
<dbReference type="AlphaFoldDB" id="A0A382TQN3"/>
<dbReference type="GO" id="GO:0030170">
    <property type="term" value="F:pyridoxal phosphate binding"/>
    <property type="evidence" value="ECO:0007669"/>
    <property type="project" value="TreeGrafter"/>
</dbReference>
<dbReference type="InterPro" id="IPR000653">
    <property type="entry name" value="DegT/StrS_aminotransferase"/>
</dbReference>
<dbReference type="Pfam" id="PF01041">
    <property type="entry name" value="DegT_DnrJ_EryC1"/>
    <property type="match status" value="1"/>
</dbReference>
<sequence>MHVPMFDLRVLDQSLKNDLVEAFERVLSHGILFMGPEVEELESKIAEYIGVKYAVGVSSGSSALYLALKACDIGPSDEVITTPLTWIITANAIAACGANPVFADVRDDFNIDPDSIRERITPKTKAIVPMHYAGCMCDMEEI</sequence>
<gene>
    <name evidence="1" type="ORF">METZ01_LOCUS376632</name>
</gene>